<dbReference type="Proteomes" id="UP001597128">
    <property type="component" value="Unassembled WGS sequence"/>
</dbReference>
<organism evidence="2 3">
    <name type="scientific">Methylophilus luteus</name>
    <dbReference type="NCBI Taxonomy" id="640108"/>
    <lineage>
        <taxon>Bacteria</taxon>
        <taxon>Pseudomonadati</taxon>
        <taxon>Pseudomonadota</taxon>
        <taxon>Betaproteobacteria</taxon>
        <taxon>Nitrosomonadales</taxon>
        <taxon>Methylophilaceae</taxon>
        <taxon>Methylophilus</taxon>
    </lineage>
</organism>
<gene>
    <name evidence="2" type="ORF">ACFQ1Z_05120</name>
</gene>
<proteinExistence type="predicted"/>
<feature type="transmembrane region" description="Helical" evidence="1">
    <location>
        <begin position="12"/>
        <end position="34"/>
    </location>
</feature>
<evidence type="ECO:0000256" key="1">
    <source>
        <dbReference type="SAM" id="Phobius"/>
    </source>
</evidence>
<dbReference type="EMBL" id="JBHTKB010000001">
    <property type="protein sequence ID" value="MFD0912920.1"/>
    <property type="molecule type" value="Genomic_DNA"/>
</dbReference>
<keyword evidence="1" id="KW-0472">Membrane</keyword>
<evidence type="ECO:0000313" key="3">
    <source>
        <dbReference type="Proteomes" id="UP001597128"/>
    </source>
</evidence>
<protein>
    <recommendedName>
        <fullName evidence="4">DUF4760 domain-containing protein</fullName>
    </recommendedName>
</protein>
<sequence length="192" mass="22157">MTISNNEILQIVNSIATIATPFLLLFLGGIGWLIQNKISISNSKQQFSEARIQELESKLREDRIDTYYALLDPFFLIFMSDAAFASDPKFKGKDKFKLAESKMLSWEYKKVGFKLSLVANDAVVIAYNDLMQFFYNAEETKTDEELTARTWEWMELIGTLLLEIRKSMGNESSALSNWGMLEWFMKDARKKS</sequence>
<keyword evidence="1" id="KW-0812">Transmembrane</keyword>
<keyword evidence="1" id="KW-1133">Transmembrane helix</keyword>
<comment type="caution">
    <text evidence="2">The sequence shown here is derived from an EMBL/GenBank/DDBJ whole genome shotgun (WGS) entry which is preliminary data.</text>
</comment>
<accession>A0ABW3F7L7</accession>
<reference evidence="3" key="1">
    <citation type="journal article" date="2019" name="Int. J. Syst. Evol. Microbiol.">
        <title>The Global Catalogue of Microorganisms (GCM) 10K type strain sequencing project: providing services to taxonomists for standard genome sequencing and annotation.</title>
        <authorList>
            <consortium name="The Broad Institute Genomics Platform"/>
            <consortium name="The Broad Institute Genome Sequencing Center for Infectious Disease"/>
            <person name="Wu L."/>
            <person name="Ma J."/>
        </authorList>
    </citation>
    <scope>NUCLEOTIDE SEQUENCE [LARGE SCALE GENOMIC DNA]</scope>
    <source>
        <strain evidence="3">CCUG 58412</strain>
    </source>
</reference>
<keyword evidence="3" id="KW-1185">Reference proteome</keyword>
<dbReference type="RefSeq" id="WP_379056128.1">
    <property type="nucleotide sequence ID" value="NZ_JBHTKB010000001.1"/>
</dbReference>
<evidence type="ECO:0008006" key="4">
    <source>
        <dbReference type="Google" id="ProtNLM"/>
    </source>
</evidence>
<evidence type="ECO:0000313" key="2">
    <source>
        <dbReference type="EMBL" id="MFD0912920.1"/>
    </source>
</evidence>
<name>A0ABW3F7L7_9PROT</name>